<dbReference type="AlphaFoldDB" id="A0A1Y2HKG6"/>
<dbReference type="Proteomes" id="UP000193411">
    <property type="component" value="Unassembled WGS sequence"/>
</dbReference>
<protein>
    <submittedName>
        <fullName evidence="1">Uncharacterized protein</fullName>
    </submittedName>
</protein>
<comment type="caution">
    <text evidence="1">The sequence shown here is derived from an EMBL/GenBank/DDBJ whole genome shotgun (WGS) entry which is preliminary data.</text>
</comment>
<evidence type="ECO:0000313" key="1">
    <source>
        <dbReference type="EMBL" id="ORZ34183.1"/>
    </source>
</evidence>
<reference evidence="1 2" key="1">
    <citation type="submission" date="2016-07" db="EMBL/GenBank/DDBJ databases">
        <title>Pervasive Adenine N6-methylation of Active Genes in Fungi.</title>
        <authorList>
            <consortium name="DOE Joint Genome Institute"/>
            <person name="Mondo S.J."/>
            <person name="Dannebaum R.O."/>
            <person name="Kuo R.C."/>
            <person name="Labutti K."/>
            <person name="Haridas S."/>
            <person name="Kuo A."/>
            <person name="Salamov A."/>
            <person name="Ahrendt S.R."/>
            <person name="Lipzen A."/>
            <person name="Sullivan W."/>
            <person name="Andreopoulos W.B."/>
            <person name="Clum A."/>
            <person name="Lindquist E."/>
            <person name="Daum C."/>
            <person name="Ramamoorthy G.K."/>
            <person name="Gryganskyi A."/>
            <person name="Culley D."/>
            <person name="Magnuson J.K."/>
            <person name="James T.Y."/>
            <person name="O'Malley M.A."/>
            <person name="Stajich J.E."/>
            <person name="Spatafora J.W."/>
            <person name="Visel A."/>
            <person name="Grigoriev I.V."/>
        </authorList>
    </citation>
    <scope>NUCLEOTIDE SEQUENCE [LARGE SCALE GENOMIC DNA]</scope>
    <source>
        <strain evidence="1 2">PL171</strain>
    </source>
</reference>
<sequence length="56" mass="6382">MVPTMNHIRVAFSRLPSGTRFACLPNPSRLFPSHAPIRFSSRAVHFARTRLVSFSR</sequence>
<accession>A0A1Y2HKG6</accession>
<proteinExistence type="predicted"/>
<name>A0A1Y2HKG6_9FUNG</name>
<gene>
    <name evidence="1" type="ORF">BCR44DRAFT_1436741</name>
</gene>
<evidence type="ECO:0000313" key="2">
    <source>
        <dbReference type="Proteomes" id="UP000193411"/>
    </source>
</evidence>
<organism evidence="1 2">
    <name type="scientific">Catenaria anguillulae PL171</name>
    <dbReference type="NCBI Taxonomy" id="765915"/>
    <lineage>
        <taxon>Eukaryota</taxon>
        <taxon>Fungi</taxon>
        <taxon>Fungi incertae sedis</taxon>
        <taxon>Blastocladiomycota</taxon>
        <taxon>Blastocladiomycetes</taxon>
        <taxon>Blastocladiales</taxon>
        <taxon>Catenariaceae</taxon>
        <taxon>Catenaria</taxon>
    </lineage>
</organism>
<keyword evidence="2" id="KW-1185">Reference proteome</keyword>
<dbReference type="EMBL" id="MCFL01000030">
    <property type="protein sequence ID" value="ORZ34183.1"/>
    <property type="molecule type" value="Genomic_DNA"/>
</dbReference>